<protein>
    <submittedName>
        <fullName evidence="1">Predicted protein</fullName>
    </submittedName>
</protein>
<sequence>MLMRLPVPTLARTSSVNASRCSVCASRCSGISPPPNTCSPHPCPMWIGKIAGQCVQPFSDACHCPRSRAPVGPSPPPPIDICLNPCLPTIVDIAQAMCLPRGAHDRGQHNGGAE</sequence>
<dbReference type="Proteomes" id="UP000003986">
    <property type="component" value="Unassembled WGS sequence"/>
</dbReference>
<name>D6ACA3_STRFL</name>
<proteinExistence type="predicted"/>
<dbReference type="AlphaFoldDB" id="D6ACA3"/>
<organism evidence="1 2">
    <name type="scientific">Streptomyces filamentosus NRRL 15998</name>
    <dbReference type="NCBI Taxonomy" id="457431"/>
    <lineage>
        <taxon>Bacteria</taxon>
        <taxon>Bacillati</taxon>
        <taxon>Actinomycetota</taxon>
        <taxon>Actinomycetes</taxon>
        <taxon>Kitasatosporales</taxon>
        <taxon>Streptomycetaceae</taxon>
        <taxon>Streptomyces</taxon>
    </lineage>
</organism>
<evidence type="ECO:0000313" key="2">
    <source>
        <dbReference type="Proteomes" id="UP000003986"/>
    </source>
</evidence>
<dbReference type="EMBL" id="DS999644">
    <property type="protein sequence ID" value="EFE74525.2"/>
    <property type="molecule type" value="Genomic_DNA"/>
</dbReference>
<reference evidence="2" key="1">
    <citation type="submission" date="2008-10" db="EMBL/GenBank/DDBJ databases">
        <authorList>
            <person name="Molnar K."/>
        </authorList>
    </citation>
    <scope>NUCLEOTIDE SEQUENCE [LARGE SCALE GENOMIC DNA]</scope>
    <source>
        <strain evidence="2">NRRL 15998</strain>
    </source>
</reference>
<evidence type="ECO:0000313" key="1">
    <source>
        <dbReference type="EMBL" id="EFE74525.2"/>
    </source>
</evidence>
<accession>D6ACA3</accession>
<gene>
    <name evidence="1" type="ORF">SSGG_01892</name>
</gene>
<reference evidence="2" key="2">
    <citation type="submission" date="2008-12" db="EMBL/GenBank/DDBJ databases">
        <title>Annotation of Streptomyces roseosporus strain NRRL 15998.</title>
        <authorList>
            <consortium name="The Broad Institute Genome Sequencing Platform"/>
            <consortium name="Broad Institute Microbial Sequencing Center"/>
            <person name="Fischbach M."/>
            <person name="Ward D."/>
            <person name="Young S."/>
            <person name="Kodira C.D."/>
            <person name="Zeng Q."/>
            <person name="Koehrsen M."/>
            <person name="Godfrey P."/>
            <person name="Alvarado L."/>
            <person name="Berlin A.M."/>
            <person name="Borenstein D."/>
            <person name="Chen Z."/>
            <person name="Engels R."/>
            <person name="Freedman E."/>
            <person name="Gellesch M."/>
            <person name="Goldberg J."/>
            <person name="Griggs A."/>
            <person name="Gujja S."/>
            <person name="Heiman D.I."/>
            <person name="Hepburn T.A."/>
            <person name="Howarth C."/>
            <person name="Jen D."/>
            <person name="Larson L."/>
            <person name="Lewis B."/>
            <person name="Mehta T."/>
            <person name="Park D."/>
            <person name="Pearson M."/>
            <person name="Roberts A."/>
            <person name="Saif S."/>
            <person name="Shea T.D."/>
            <person name="Shenoy N."/>
            <person name="Sisk P."/>
            <person name="Stolte C."/>
            <person name="Sykes S.N."/>
            <person name="Walk T."/>
            <person name="White J."/>
            <person name="Yandava C."/>
            <person name="Straight P."/>
            <person name="Clardy J."/>
            <person name="Hung D."/>
            <person name="Kolter R."/>
            <person name="Mekalanos J."/>
            <person name="Walker S."/>
            <person name="Walsh C.T."/>
            <person name="Wieland B.L.C."/>
            <person name="Ilzarbe M."/>
            <person name="Galagan J."/>
            <person name="Nusbaum C."/>
            <person name="Birren B."/>
        </authorList>
    </citation>
    <scope>NUCLEOTIDE SEQUENCE [LARGE SCALE GENOMIC DNA]</scope>
    <source>
        <strain evidence="2">NRRL 15998</strain>
    </source>
</reference>